<dbReference type="Pfam" id="PF12697">
    <property type="entry name" value="Abhydrolase_6"/>
    <property type="match status" value="1"/>
</dbReference>
<dbReference type="OrthoDB" id="7531at2157"/>
<evidence type="ECO:0000256" key="3">
    <source>
        <dbReference type="ARBA" id="ARBA00037942"/>
    </source>
</evidence>
<dbReference type="PANTHER" id="PTHR46197">
    <property type="entry name" value="PROTEIN ABHD14B-LIKE"/>
    <property type="match status" value="1"/>
</dbReference>
<evidence type="ECO:0000313" key="6">
    <source>
        <dbReference type="Proteomes" id="UP000509301"/>
    </source>
</evidence>
<sequence length="193" mass="21248">MAIESFVNVRGHKIRTLTNGLGSEVMLLHGARFTADTWEQVGTLRRLEEEGIGATAVDFPGYGKSEKGTWNDLGDFLEDLISVLGVRDPVLLGPSMAGRVALRYSLKREVKALILIGAVGIPEVEKELSKLNGKKILLIWGKEDSVSPVENAVKFTKLVKSAELKIIGNQHACYLDDPEGFNREVISFLKTLR</sequence>
<gene>
    <name evidence="5" type="ORF">GWK48_03620</name>
</gene>
<keyword evidence="2" id="KW-0963">Cytoplasm</keyword>
<feature type="domain" description="AB hydrolase-1" evidence="4">
    <location>
        <begin position="25"/>
        <end position="119"/>
    </location>
</feature>
<dbReference type="SUPFAM" id="SSF53474">
    <property type="entry name" value="alpha/beta-Hydrolases"/>
    <property type="match status" value="1"/>
</dbReference>
<evidence type="ECO:0000256" key="1">
    <source>
        <dbReference type="ARBA" id="ARBA00004496"/>
    </source>
</evidence>
<dbReference type="GeneID" id="55641007"/>
<dbReference type="PANTHER" id="PTHR46197:SF3">
    <property type="entry name" value="AB HYDROLASE-1 DOMAIN-CONTAINING PROTEIN"/>
    <property type="match status" value="1"/>
</dbReference>
<dbReference type="Gene3D" id="3.40.50.1820">
    <property type="entry name" value="alpha/beta hydrolase"/>
    <property type="match status" value="1"/>
</dbReference>
<protein>
    <submittedName>
        <fullName evidence="5">Alpha/beta hydrolase</fullName>
    </submittedName>
</protein>
<proteinExistence type="inferred from homology"/>
<dbReference type="InterPro" id="IPR029058">
    <property type="entry name" value="AB_hydrolase_fold"/>
</dbReference>
<dbReference type="KEGG" id="mten:GWK48_03620"/>
<dbReference type="RefSeq" id="WP_174629686.1">
    <property type="nucleotide sequence ID" value="NZ_CP049074.1"/>
</dbReference>
<dbReference type="EMBL" id="CP049074">
    <property type="protein sequence ID" value="QKQ99601.1"/>
    <property type="molecule type" value="Genomic_DNA"/>
</dbReference>
<dbReference type="Proteomes" id="UP000509301">
    <property type="component" value="Chromosome"/>
</dbReference>
<comment type="subcellular location">
    <subcellularLocation>
        <location evidence="1">Cytoplasm</location>
    </subcellularLocation>
</comment>
<dbReference type="AlphaFoldDB" id="A0A6N0NSB9"/>
<dbReference type="InterPro" id="IPR000073">
    <property type="entry name" value="AB_hydrolase_1"/>
</dbReference>
<comment type="similarity">
    <text evidence="3">Belongs to the AB hydrolase superfamily. ABHD14 family.</text>
</comment>
<evidence type="ECO:0000256" key="2">
    <source>
        <dbReference type="ARBA" id="ARBA00022490"/>
    </source>
</evidence>
<keyword evidence="6" id="KW-1185">Reference proteome</keyword>
<accession>A0A6N0NSB9</accession>
<reference evidence="5 6" key="1">
    <citation type="submission" date="2020-02" db="EMBL/GenBank/DDBJ databases">
        <title>Comparative genome analysis reveals the metabolism and evolution of the thermophilic archaeal genus Metallosphaera.</title>
        <authorList>
            <person name="Jiang C."/>
        </authorList>
    </citation>
    <scope>NUCLEOTIDE SEQUENCE [LARGE SCALE GENOMIC DNA]</scope>
    <source>
        <strain evidence="5 6">Ric-A</strain>
    </source>
</reference>
<keyword evidence="5" id="KW-0378">Hydrolase</keyword>
<name>A0A6N0NSB9_9CREN</name>
<dbReference type="GO" id="GO:0005737">
    <property type="term" value="C:cytoplasm"/>
    <property type="evidence" value="ECO:0007669"/>
    <property type="project" value="UniProtKB-SubCell"/>
</dbReference>
<evidence type="ECO:0000313" key="5">
    <source>
        <dbReference type="EMBL" id="QKQ99601.1"/>
    </source>
</evidence>
<dbReference type="GO" id="GO:0016787">
    <property type="term" value="F:hydrolase activity"/>
    <property type="evidence" value="ECO:0007669"/>
    <property type="project" value="UniProtKB-KW"/>
</dbReference>
<evidence type="ECO:0000259" key="4">
    <source>
        <dbReference type="Pfam" id="PF12697"/>
    </source>
</evidence>
<organism evidence="5 6">
    <name type="scientific">Metallosphaera tengchongensis</name>
    <dbReference type="NCBI Taxonomy" id="1532350"/>
    <lineage>
        <taxon>Archaea</taxon>
        <taxon>Thermoproteota</taxon>
        <taxon>Thermoprotei</taxon>
        <taxon>Sulfolobales</taxon>
        <taxon>Sulfolobaceae</taxon>
        <taxon>Metallosphaera</taxon>
    </lineage>
</organism>